<dbReference type="Proteomes" id="UP000078540">
    <property type="component" value="Unassembled WGS sequence"/>
</dbReference>
<reference evidence="2 3" key="1">
    <citation type="submission" date="2015-09" db="EMBL/GenBank/DDBJ databases">
        <title>Atta colombica WGS genome.</title>
        <authorList>
            <person name="Nygaard S."/>
            <person name="Hu H."/>
            <person name="Boomsma J."/>
            <person name="Zhang G."/>
        </authorList>
    </citation>
    <scope>NUCLEOTIDE SEQUENCE [LARGE SCALE GENOMIC DNA]</scope>
    <source>
        <strain evidence="2">Treedump-2</strain>
        <tissue evidence="2">Whole body</tissue>
    </source>
</reference>
<dbReference type="AlphaFoldDB" id="A0A151HYM9"/>
<dbReference type="EMBL" id="KQ976723">
    <property type="protein sequence ID" value="KYM76680.1"/>
    <property type="molecule type" value="Genomic_DNA"/>
</dbReference>
<proteinExistence type="predicted"/>
<sequence>MARMTSLRNSWLVGQRDCGKDRGSRRRRLLPTLYGIRSVQPKAHPDFHPHPLSNDFIAEDGR</sequence>
<evidence type="ECO:0000313" key="2">
    <source>
        <dbReference type="EMBL" id="KYM76680.1"/>
    </source>
</evidence>
<keyword evidence="3" id="KW-1185">Reference proteome</keyword>
<gene>
    <name evidence="2" type="ORF">ALC53_12918</name>
</gene>
<evidence type="ECO:0000256" key="1">
    <source>
        <dbReference type="SAM" id="MobiDB-lite"/>
    </source>
</evidence>
<feature type="region of interest" description="Disordered" evidence="1">
    <location>
        <begin position="40"/>
        <end position="62"/>
    </location>
</feature>
<protein>
    <submittedName>
        <fullName evidence="2">Uncharacterized protein</fullName>
    </submittedName>
</protein>
<evidence type="ECO:0000313" key="3">
    <source>
        <dbReference type="Proteomes" id="UP000078540"/>
    </source>
</evidence>
<name>A0A151HYM9_9HYME</name>
<organism evidence="2 3">
    <name type="scientific">Atta colombica</name>
    <dbReference type="NCBI Taxonomy" id="520822"/>
    <lineage>
        <taxon>Eukaryota</taxon>
        <taxon>Metazoa</taxon>
        <taxon>Ecdysozoa</taxon>
        <taxon>Arthropoda</taxon>
        <taxon>Hexapoda</taxon>
        <taxon>Insecta</taxon>
        <taxon>Pterygota</taxon>
        <taxon>Neoptera</taxon>
        <taxon>Endopterygota</taxon>
        <taxon>Hymenoptera</taxon>
        <taxon>Apocrita</taxon>
        <taxon>Aculeata</taxon>
        <taxon>Formicoidea</taxon>
        <taxon>Formicidae</taxon>
        <taxon>Myrmicinae</taxon>
        <taxon>Atta</taxon>
    </lineage>
</organism>
<accession>A0A151HYM9</accession>